<dbReference type="FunFam" id="3.40.50.790:FF:000002">
    <property type="entry name" value="Ribosomal protein"/>
    <property type="match status" value="1"/>
</dbReference>
<dbReference type="Pfam" id="PF00687">
    <property type="entry name" value="Ribosomal_L1"/>
    <property type="match status" value="1"/>
</dbReference>
<keyword evidence="2" id="KW-0689">Ribosomal protein</keyword>
<dbReference type="AlphaFoldDB" id="A0A177B9J2"/>
<dbReference type="PANTHER" id="PTHR23105">
    <property type="entry name" value="RIBOSOMAL PROTEIN L7AE FAMILY MEMBER"/>
    <property type="match status" value="1"/>
</dbReference>
<gene>
    <name evidence="5" type="ORF">A3Q56_01345</name>
</gene>
<protein>
    <recommendedName>
        <fullName evidence="4">Large ribosomal subunit protein uL1</fullName>
    </recommendedName>
</protein>
<dbReference type="InterPro" id="IPR023674">
    <property type="entry name" value="Ribosomal_uL1-like"/>
</dbReference>
<comment type="similarity">
    <text evidence="1">Belongs to the universal ribosomal protein uL1 family.</text>
</comment>
<evidence type="ECO:0000256" key="2">
    <source>
        <dbReference type="ARBA" id="ARBA00022980"/>
    </source>
</evidence>
<evidence type="ECO:0000313" key="5">
    <source>
        <dbReference type="EMBL" id="OAF70916.1"/>
    </source>
</evidence>
<dbReference type="InterPro" id="IPR028364">
    <property type="entry name" value="Ribosomal_uL1/biogenesis"/>
</dbReference>
<dbReference type="EMBL" id="LWCA01000099">
    <property type="protein sequence ID" value="OAF70916.1"/>
    <property type="molecule type" value="Genomic_DNA"/>
</dbReference>
<accession>A0A177B9J2</accession>
<keyword evidence="6" id="KW-1185">Reference proteome</keyword>
<dbReference type="GO" id="GO:0003723">
    <property type="term" value="F:RNA binding"/>
    <property type="evidence" value="ECO:0007669"/>
    <property type="project" value="InterPro"/>
</dbReference>
<dbReference type="OrthoDB" id="2449818at2759"/>
<dbReference type="InterPro" id="IPR002143">
    <property type="entry name" value="Ribosomal_uL1"/>
</dbReference>
<dbReference type="InterPro" id="IPR016095">
    <property type="entry name" value="Ribosomal_uL1_3-a/b-sand"/>
</dbReference>
<reference evidence="5 6" key="1">
    <citation type="submission" date="2016-04" db="EMBL/GenBank/DDBJ databases">
        <title>The genome of Intoshia linei affirms orthonectids as highly simplified spiralians.</title>
        <authorList>
            <person name="Mikhailov K.V."/>
            <person name="Slusarev G.S."/>
            <person name="Nikitin M.A."/>
            <person name="Logacheva M.D."/>
            <person name="Penin A."/>
            <person name="Aleoshin V."/>
            <person name="Panchin Y.V."/>
        </authorList>
    </citation>
    <scope>NUCLEOTIDE SEQUENCE [LARGE SCALE GENOMIC DNA]</scope>
    <source>
        <strain evidence="5">Intl2013</strain>
        <tissue evidence="5">Whole animal</tissue>
    </source>
</reference>
<organism evidence="5 6">
    <name type="scientific">Intoshia linei</name>
    <dbReference type="NCBI Taxonomy" id="1819745"/>
    <lineage>
        <taxon>Eukaryota</taxon>
        <taxon>Metazoa</taxon>
        <taxon>Spiralia</taxon>
        <taxon>Lophotrochozoa</taxon>
        <taxon>Mesozoa</taxon>
        <taxon>Orthonectida</taxon>
        <taxon>Rhopaluridae</taxon>
        <taxon>Intoshia</taxon>
    </lineage>
</organism>
<dbReference type="GO" id="GO:0003735">
    <property type="term" value="F:structural constituent of ribosome"/>
    <property type="evidence" value="ECO:0007669"/>
    <property type="project" value="InterPro"/>
</dbReference>
<evidence type="ECO:0000256" key="3">
    <source>
        <dbReference type="ARBA" id="ARBA00023274"/>
    </source>
</evidence>
<dbReference type="Gene3D" id="3.30.190.20">
    <property type="match status" value="2"/>
</dbReference>
<dbReference type="GO" id="GO:0006412">
    <property type="term" value="P:translation"/>
    <property type="evidence" value="ECO:0007669"/>
    <property type="project" value="InterPro"/>
</dbReference>
<dbReference type="Gene3D" id="3.40.50.790">
    <property type="match status" value="1"/>
</dbReference>
<dbReference type="FunFam" id="3.30.190.20:FF:000006">
    <property type="entry name" value="Ribosomal protein"/>
    <property type="match status" value="1"/>
</dbReference>
<dbReference type="PIRSF" id="PIRSF002155">
    <property type="entry name" value="Ribosomal_L1"/>
    <property type="match status" value="1"/>
</dbReference>
<sequence>MSKINTDVLNDSIHRVLEGSQTRKRKFLETVELQFNLKNYDTQKDKRFNGSIRYGSPSPQNWGALVQSVNLNTLRYIPKQNFKVCLLGDQQHCDEADELGVPHRSHDDLKKLNRNKKVIKKLVKSYDAFLASDKLIKFIPKLLGPSLNKMGKFPISVAHSDAMVDKVSALKSTVKFQMKKVLTLAVPIGNVSMTEEELLVNITMAINFLVSLLKKKWQNIKSIHIKSTMGKPQRLI</sequence>
<comment type="caution">
    <text evidence="5">The sequence shown here is derived from an EMBL/GenBank/DDBJ whole genome shotgun (WGS) entry which is preliminary data.</text>
</comment>
<dbReference type="GO" id="GO:0015934">
    <property type="term" value="C:large ribosomal subunit"/>
    <property type="evidence" value="ECO:0007669"/>
    <property type="project" value="InterPro"/>
</dbReference>
<name>A0A177B9J2_9BILA</name>
<dbReference type="Proteomes" id="UP000078046">
    <property type="component" value="Unassembled WGS sequence"/>
</dbReference>
<proteinExistence type="inferred from homology"/>
<dbReference type="CDD" id="cd00403">
    <property type="entry name" value="Ribosomal_L1"/>
    <property type="match status" value="1"/>
</dbReference>
<evidence type="ECO:0000256" key="1">
    <source>
        <dbReference type="ARBA" id="ARBA00010531"/>
    </source>
</evidence>
<dbReference type="InterPro" id="IPR050257">
    <property type="entry name" value="eL8/uL1-like"/>
</dbReference>
<dbReference type="SUPFAM" id="SSF56808">
    <property type="entry name" value="Ribosomal protein L1"/>
    <property type="match status" value="1"/>
</dbReference>
<keyword evidence="3" id="KW-0687">Ribonucleoprotein</keyword>
<evidence type="ECO:0000313" key="6">
    <source>
        <dbReference type="Proteomes" id="UP000078046"/>
    </source>
</evidence>
<evidence type="ECO:0000256" key="4">
    <source>
        <dbReference type="ARBA" id="ARBA00035241"/>
    </source>
</evidence>